<dbReference type="InterPro" id="IPR055647">
    <property type="entry name" value="DUF7223"/>
</dbReference>
<dbReference type="Proteomes" id="UP001383192">
    <property type="component" value="Unassembled WGS sequence"/>
</dbReference>
<proteinExistence type="predicted"/>
<dbReference type="Pfam" id="PF23865">
    <property type="entry name" value="DUF7223"/>
    <property type="match status" value="1"/>
</dbReference>
<feature type="chain" id="PRO_5044001691" description="DUF7223 domain-containing protein" evidence="1">
    <location>
        <begin position="19"/>
        <end position="570"/>
    </location>
</feature>
<dbReference type="EMBL" id="JAYKXP010000015">
    <property type="protein sequence ID" value="KAK7049915.1"/>
    <property type="molecule type" value="Genomic_DNA"/>
</dbReference>
<comment type="caution">
    <text evidence="3">The sequence shown here is derived from an EMBL/GenBank/DDBJ whole genome shotgun (WGS) entry which is preliminary data.</text>
</comment>
<feature type="domain" description="DUF7223" evidence="2">
    <location>
        <begin position="315"/>
        <end position="516"/>
    </location>
</feature>
<name>A0AAW0DF67_9AGAR</name>
<gene>
    <name evidence="3" type="ORF">VNI00_005345</name>
</gene>
<accession>A0AAW0DF67</accession>
<sequence length="570" mass="60150">MLQSTLVLLPLLSGAAFALNDWTVPCFEGKCSYDIEGGSLKIWGSPDAITDVTKAAGWTILNCEKDSLAQDIRLVCSGSEADCEHLWQSTGAVGKLVRLPESCGKSAFARISRNWVHEDQSLPPQLARSLRRRDGTVPEVQGLALDTDFGAIDPEQNGNVSIAIQGANIPGATGDFSVTSAGPARRSRLAKKGLFDFIEDAFKSREIDLSFDNNHPDSFSPEFNSFDKSVTKDLPPVSVDKTFPIFEQKISCPATEGLPAFDASIKADAATKANAVVSVGIAAAGTIIPPKFDEFGVFAGLDADLQGTLRLVGSASSDSLKGTADSGKITFFEAGVPGLDFPGILTLGPSFKVQGQAKATLDIDADVTVNLAYSVDDAKLFFPKSQNQKSGGAFTPVDSPLKLSVSPGIKSKAIVEGHIIPTLQLGISALGGIAEAVVFLDFDASAAVTLSLEASASVSTNITTPVETKASVKGCVDVGTGLDVNAGADASFFGLFDKNSKVNLFTKKFDLFNKCLGSGTNARRELPRTSISRRSPLRMQRRELTCPTFGAADIISAIDEDVPAADIREL</sequence>
<protein>
    <recommendedName>
        <fullName evidence="2">DUF7223 domain-containing protein</fullName>
    </recommendedName>
</protein>
<evidence type="ECO:0000256" key="1">
    <source>
        <dbReference type="SAM" id="SignalP"/>
    </source>
</evidence>
<feature type="signal peptide" evidence="1">
    <location>
        <begin position="1"/>
        <end position="18"/>
    </location>
</feature>
<reference evidence="3 4" key="1">
    <citation type="submission" date="2024-01" db="EMBL/GenBank/DDBJ databases">
        <title>A draft genome for a cacao thread blight-causing isolate of Paramarasmius palmivorus.</title>
        <authorList>
            <person name="Baruah I.K."/>
            <person name="Bukari Y."/>
            <person name="Amoako-Attah I."/>
            <person name="Meinhardt L.W."/>
            <person name="Bailey B.A."/>
            <person name="Cohen S.P."/>
        </authorList>
    </citation>
    <scope>NUCLEOTIDE SEQUENCE [LARGE SCALE GENOMIC DNA]</scope>
    <source>
        <strain evidence="3 4">GH-12</strain>
    </source>
</reference>
<evidence type="ECO:0000259" key="2">
    <source>
        <dbReference type="Pfam" id="PF23865"/>
    </source>
</evidence>
<evidence type="ECO:0000313" key="4">
    <source>
        <dbReference type="Proteomes" id="UP001383192"/>
    </source>
</evidence>
<organism evidence="3 4">
    <name type="scientific">Paramarasmius palmivorus</name>
    <dbReference type="NCBI Taxonomy" id="297713"/>
    <lineage>
        <taxon>Eukaryota</taxon>
        <taxon>Fungi</taxon>
        <taxon>Dikarya</taxon>
        <taxon>Basidiomycota</taxon>
        <taxon>Agaricomycotina</taxon>
        <taxon>Agaricomycetes</taxon>
        <taxon>Agaricomycetidae</taxon>
        <taxon>Agaricales</taxon>
        <taxon>Marasmiineae</taxon>
        <taxon>Marasmiaceae</taxon>
        <taxon>Paramarasmius</taxon>
    </lineage>
</organism>
<evidence type="ECO:0000313" key="3">
    <source>
        <dbReference type="EMBL" id="KAK7049915.1"/>
    </source>
</evidence>
<keyword evidence="4" id="KW-1185">Reference proteome</keyword>
<dbReference type="AlphaFoldDB" id="A0AAW0DF67"/>
<keyword evidence="1" id="KW-0732">Signal</keyword>